<dbReference type="InterPro" id="IPR006176">
    <property type="entry name" value="3-OHacyl-CoA_DH_NAD-bd"/>
</dbReference>
<dbReference type="PANTHER" id="PTHR48075:SF5">
    <property type="entry name" value="3-HYDROXYBUTYRYL-COA DEHYDROGENASE"/>
    <property type="match status" value="1"/>
</dbReference>
<dbReference type="GO" id="GO:0006631">
    <property type="term" value="P:fatty acid metabolic process"/>
    <property type="evidence" value="ECO:0007669"/>
    <property type="project" value="InterPro"/>
</dbReference>
<dbReference type="GO" id="GO:0016616">
    <property type="term" value="F:oxidoreductase activity, acting on the CH-OH group of donors, NAD or NADP as acceptor"/>
    <property type="evidence" value="ECO:0007669"/>
    <property type="project" value="InterPro"/>
</dbReference>
<evidence type="ECO:0000256" key="3">
    <source>
        <dbReference type="ARBA" id="ARBA00023002"/>
    </source>
</evidence>
<evidence type="ECO:0000259" key="5">
    <source>
        <dbReference type="Pfam" id="PF00725"/>
    </source>
</evidence>
<evidence type="ECO:0000313" key="7">
    <source>
        <dbReference type="EMBL" id="KRN02485.1"/>
    </source>
</evidence>
<accession>A0A0R2DL62</accession>
<dbReference type="OrthoDB" id="9771883at2"/>
<dbReference type="InterPro" id="IPR036291">
    <property type="entry name" value="NAD(P)-bd_dom_sf"/>
</dbReference>
<dbReference type="InterPro" id="IPR008927">
    <property type="entry name" value="6-PGluconate_DH-like_C_sf"/>
</dbReference>
<dbReference type="Pfam" id="PF02737">
    <property type="entry name" value="3HCDH_N"/>
    <property type="match status" value="1"/>
</dbReference>
<keyword evidence="8" id="KW-1185">Reference proteome</keyword>
<gene>
    <name evidence="7" type="ORF">FD13_GL001938</name>
</gene>
<evidence type="ECO:0000256" key="1">
    <source>
        <dbReference type="ARBA" id="ARBA00005086"/>
    </source>
</evidence>
<reference evidence="7 8" key="1">
    <citation type="journal article" date="2015" name="Genome Announc.">
        <title>Expanding the biotechnology potential of lactobacilli through comparative genomics of 213 strains and associated genera.</title>
        <authorList>
            <person name="Sun Z."/>
            <person name="Harris H.M."/>
            <person name="McCann A."/>
            <person name="Guo C."/>
            <person name="Argimon S."/>
            <person name="Zhang W."/>
            <person name="Yang X."/>
            <person name="Jeffery I.B."/>
            <person name="Cooney J.C."/>
            <person name="Kagawa T.F."/>
            <person name="Liu W."/>
            <person name="Song Y."/>
            <person name="Salvetti E."/>
            <person name="Wrobel A."/>
            <person name="Rasinkangas P."/>
            <person name="Parkhill J."/>
            <person name="Rea M.C."/>
            <person name="O'Sullivan O."/>
            <person name="Ritari J."/>
            <person name="Douillard F.P."/>
            <person name="Paul Ross R."/>
            <person name="Yang R."/>
            <person name="Briner A.E."/>
            <person name="Felis G.E."/>
            <person name="de Vos W.M."/>
            <person name="Barrangou R."/>
            <person name="Klaenhammer T.R."/>
            <person name="Caufield P.W."/>
            <person name="Cui Y."/>
            <person name="Zhang H."/>
            <person name="O'Toole P.W."/>
        </authorList>
    </citation>
    <scope>NUCLEOTIDE SEQUENCE [LARGE SCALE GENOMIC DNA]</scope>
    <source>
        <strain evidence="7 8">DSM 21775</strain>
    </source>
</reference>
<dbReference type="PANTHER" id="PTHR48075">
    <property type="entry name" value="3-HYDROXYACYL-COA DEHYDROGENASE FAMILY PROTEIN"/>
    <property type="match status" value="1"/>
</dbReference>
<feature type="site" description="Important for catalytic activity" evidence="4">
    <location>
        <position position="141"/>
    </location>
</feature>
<dbReference type="RefSeq" id="WP_061776221.1">
    <property type="nucleotide sequence ID" value="NZ_AYZH01000007.1"/>
</dbReference>
<comment type="pathway">
    <text evidence="1">Lipid metabolism; butanoate metabolism.</text>
</comment>
<dbReference type="InterPro" id="IPR006108">
    <property type="entry name" value="3HC_DH_C"/>
</dbReference>
<dbReference type="InterPro" id="IPR022694">
    <property type="entry name" value="3-OHacyl-CoA_DH"/>
</dbReference>
<dbReference type="Pfam" id="PF00725">
    <property type="entry name" value="3HCDH"/>
    <property type="match status" value="1"/>
</dbReference>
<dbReference type="SUPFAM" id="SSF51735">
    <property type="entry name" value="NAD(P)-binding Rossmann-fold domains"/>
    <property type="match status" value="1"/>
</dbReference>
<dbReference type="Proteomes" id="UP000051589">
    <property type="component" value="Unassembled WGS sequence"/>
</dbReference>
<dbReference type="AlphaFoldDB" id="A0A0R2DL62"/>
<keyword evidence="3" id="KW-0560">Oxidoreductase</keyword>
<comment type="similarity">
    <text evidence="2">Belongs to the 3-hydroxyacyl-CoA dehydrogenase family.</text>
</comment>
<dbReference type="STRING" id="1423803.FD13_GL001938"/>
<dbReference type="Gene3D" id="1.10.1040.10">
    <property type="entry name" value="N-(1-d-carboxylethyl)-l-norvaline Dehydrogenase, domain 2"/>
    <property type="match status" value="1"/>
</dbReference>
<evidence type="ECO:0000256" key="4">
    <source>
        <dbReference type="PIRSR" id="PIRSR000105-1"/>
    </source>
</evidence>
<evidence type="ECO:0000313" key="8">
    <source>
        <dbReference type="Proteomes" id="UP000051589"/>
    </source>
</evidence>
<proteinExistence type="inferred from homology"/>
<comment type="caution">
    <text evidence="7">The sequence shown here is derived from an EMBL/GenBank/DDBJ whole genome shotgun (WGS) entry which is preliminary data.</text>
</comment>
<protein>
    <submittedName>
        <fullName evidence="7">3-hydroxybutyryl-CoA dehydrogenase</fullName>
    </submittedName>
</protein>
<dbReference type="EMBL" id="AYZH01000007">
    <property type="protein sequence ID" value="KRN02485.1"/>
    <property type="molecule type" value="Genomic_DNA"/>
</dbReference>
<dbReference type="GO" id="GO:0070403">
    <property type="term" value="F:NAD+ binding"/>
    <property type="evidence" value="ECO:0007669"/>
    <property type="project" value="InterPro"/>
</dbReference>
<dbReference type="SUPFAM" id="SSF48179">
    <property type="entry name" value="6-phosphogluconate dehydrogenase C-terminal domain-like"/>
    <property type="match status" value="1"/>
</dbReference>
<name>A0A0R2DL62_9LACO</name>
<sequence length="300" mass="32961">MGIKKVVVAGGGTIGSQIAYQAAYSGFTVTIYDRSVAAVAATKRRTATWDQVYAERLFATPAVVYDTNERIHYATDLETAVEGADLIIEAIPEVLAVKNESYAALAKVVSAQSILVTNSSTFLPSQFATISGHPENFLALHFTPHVWPNQPAEIMGQTLTTRTAYQAVVEFVREIDMVPIQLTKEQPAYILNTLMAPFLESALLLWEKGVAEPEMIDRAWMIATGGTKGPFGILDEMDLRSAYRLMLATGAEPGKEALVAVARRLKTEMLDKHRYGQISGRGFYHYPQPAYSSPGFLKHK</sequence>
<organism evidence="7 8">
    <name type="scientific">Levilactobacillus senmaizukei DSM 21775 = NBRC 103853</name>
    <dbReference type="NCBI Taxonomy" id="1423803"/>
    <lineage>
        <taxon>Bacteria</taxon>
        <taxon>Bacillati</taxon>
        <taxon>Bacillota</taxon>
        <taxon>Bacilli</taxon>
        <taxon>Lactobacillales</taxon>
        <taxon>Lactobacillaceae</taxon>
        <taxon>Levilactobacillus</taxon>
    </lineage>
</organism>
<feature type="domain" description="3-hydroxyacyl-CoA dehydrogenase NAD binding" evidence="6">
    <location>
        <begin position="5"/>
        <end position="184"/>
    </location>
</feature>
<dbReference type="Gene3D" id="3.40.50.720">
    <property type="entry name" value="NAD(P)-binding Rossmann-like Domain"/>
    <property type="match status" value="1"/>
</dbReference>
<dbReference type="NCBIfam" id="NF006143">
    <property type="entry name" value="PRK08293.1"/>
    <property type="match status" value="1"/>
</dbReference>
<dbReference type="InterPro" id="IPR013328">
    <property type="entry name" value="6PGD_dom2"/>
</dbReference>
<feature type="domain" description="3-hydroxyacyl-CoA dehydrogenase C-terminal" evidence="5">
    <location>
        <begin position="189"/>
        <end position="286"/>
    </location>
</feature>
<evidence type="ECO:0000256" key="2">
    <source>
        <dbReference type="ARBA" id="ARBA00009463"/>
    </source>
</evidence>
<dbReference type="PIRSF" id="PIRSF000105">
    <property type="entry name" value="HCDH"/>
    <property type="match status" value="1"/>
</dbReference>
<dbReference type="PATRIC" id="fig|1423803.3.peg.1996"/>
<evidence type="ECO:0000259" key="6">
    <source>
        <dbReference type="Pfam" id="PF02737"/>
    </source>
</evidence>